<name>A0A162CP73_9FLAO</name>
<dbReference type="InterPro" id="IPR050498">
    <property type="entry name" value="Ycf3"/>
</dbReference>
<keyword evidence="5" id="KW-1185">Reference proteome</keyword>
<dbReference type="InterPro" id="IPR019734">
    <property type="entry name" value="TPR_rpt"/>
</dbReference>
<evidence type="ECO:0000256" key="2">
    <source>
        <dbReference type="ARBA" id="ARBA00022803"/>
    </source>
</evidence>
<dbReference type="InterPro" id="IPR011990">
    <property type="entry name" value="TPR-like_helical_dom_sf"/>
</dbReference>
<evidence type="ECO:0000256" key="3">
    <source>
        <dbReference type="PROSITE-ProRule" id="PRU00339"/>
    </source>
</evidence>
<dbReference type="STRING" id="1642818.AWE51_25500"/>
<accession>A0A162CP73</accession>
<dbReference type="SUPFAM" id="SSF48452">
    <property type="entry name" value="TPR-like"/>
    <property type="match status" value="1"/>
</dbReference>
<dbReference type="Gene3D" id="1.25.40.10">
    <property type="entry name" value="Tetratricopeptide repeat domain"/>
    <property type="match status" value="2"/>
</dbReference>
<sequence length="212" mass="24721">MTFISCDFKSSEDYNALAEKLEQEERYSEAIKLLDIAIEKDPENIYALTNRAVDKSILENYRGAIEDYNKIIEIDSDNTLAFLNRGKNKTRLEDYQGAIKDFEKAIKTKGSEMLYVNKVENSIIETGFEFDVAMEEIRYERGIARYNIDSLKLAFDDFNFCLEKSFLKPESLYWRGIIYMSYGMKNEGCIDLNEANKLKNPEAQKMINEYCK</sequence>
<reference evidence="4 5" key="1">
    <citation type="submission" date="2016-01" db="EMBL/GenBank/DDBJ databases">
        <title>The draft genome sequence of Aquimarina sp. RZW4-3-2.</title>
        <authorList>
            <person name="Wang Y."/>
        </authorList>
    </citation>
    <scope>NUCLEOTIDE SEQUENCE [LARGE SCALE GENOMIC DNA]</scope>
    <source>
        <strain evidence="4 5">RZW4-3-2</strain>
    </source>
</reference>
<evidence type="ECO:0000313" key="5">
    <source>
        <dbReference type="Proteomes" id="UP000076715"/>
    </source>
</evidence>
<dbReference type="PANTHER" id="PTHR44858">
    <property type="entry name" value="TETRATRICOPEPTIDE REPEAT PROTEIN 6"/>
    <property type="match status" value="1"/>
</dbReference>
<evidence type="ECO:0000256" key="1">
    <source>
        <dbReference type="ARBA" id="ARBA00022737"/>
    </source>
</evidence>
<comment type="caution">
    <text evidence="4">The sequence shown here is derived from an EMBL/GenBank/DDBJ whole genome shotgun (WGS) entry which is preliminary data.</text>
</comment>
<dbReference type="SMART" id="SM00028">
    <property type="entry name" value="TPR"/>
    <property type="match status" value="3"/>
</dbReference>
<dbReference type="PANTHER" id="PTHR44858:SF1">
    <property type="entry name" value="UDP-N-ACETYLGLUCOSAMINE--PEPTIDE N-ACETYLGLUCOSAMINYLTRANSFERASE SPINDLY-RELATED"/>
    <property type="match status" value="1"/>
</dbReference>
<organism evidence="4 5">
    <name type="scientific">Aquimarina aggregata</name>
    <dbReference type="NCBI Taxonomy" id="1642818"/>
    <lineage>
        <taxon>Bacteria</taxon>
        <taxon>Pseudomonadati</taxon>
        <taxon>Bacteroidota</taxon>
        <taxon>Flavobacteriia</taxon>
        <taxon>Flavobacteriales</taxon>
        <taxon>Flavobacteriaceae</taxon>
        <taxon>Aquimarina</taxon>
    </lineage>
</organism>
<dbReference type="PROSITE" id="PS50005">
    <property type="entry name" value="TPR"/>
    <property type="match status" value="2"/>
</dbReference>
<evidence type="ECO:0000313" key="4">
    <source>
        <dbReference type="EMBL" id="KZS40094.1"/>
    </source>
</evidence>
<dbReference type="Pfam" id="PF13181">
    <property type="entry name" value="TPR_8"/>
    <property type="match status" value="1"/>
</dbReference>
<dbReference type="Proteomes" id="UP000076715">
    <property type="component" value="Unassembled WGS sequence"/>
</dbReference>
<dbReference type="AlphaFoldDB" id="A0A162CP73"/>
<protein>
    <submittedName>
        <fullName evidence="4">Uncharacterized protein</fullName>
    </submittedName>
</protein>
<proteinExistence type="predicted"/>
<gene>
    <name evidence="4" type="ORF">AWE51_25500</name>
</gene>
<feature type="repeat" description="TPR" evidence="3">
    <location>
        <begin position="11"/>
        <end position="44"/>
    </location>
</feature>
<keyword evidence="2 3" id="KW-0802">TPR repeat</keyword>
<keyword evidence="1" id="KW-0677">Repeat</keyword>
<dbReference type="EMBL" id="LQRT01000019">
    <property type="protein sequence ID" value="KZS40094.1"/>
    <property type="molecule type" value="Genomic_DNA"/>
</dbReference>
<feature type="repeat" description="TPR" evidence="3">
    <location>
        <begin position="79"/>
        <end position="112"/>
    </location>
</feature>